<evidence type="ECO:0000313" key="4">
    <source>
        <dbReference type="Proteomes" id="UP000295008"/>
    </source>
</evidence>
<keyword evidence="1" id="KW-0732">Signal</keyword>
<dbReference type="AlphaFoldDB" id="A0A4R1R4C5"/>
<dbReference type="InterPro" id="IPR018392">
    <property type="entry name" value="LysM"/>
</dbReference>
<organism evidence="3 4">
    <name type="scientific">Hydrogenispora ethanolica</name>
    <dbReference type="NCBI Taxonomy" id="1082276"/>
    <lineage>
        <taxon>Bacteria</taxon>
        <taxon>Bacillati</taxon>
        <taxon>Bacillota</taxon>
        <taxon>Hydrogenispora</taxon>
    </lineage>
</organism>
<dbReference type="GO" id="GO:0016787">
    <property type="term" value="F:hydrolase activity"/>
    <property type="evidence" value="ECO:0007669"/>
    <property type="project" value="InterPro"/>
</dbReference>
<feature type="signal peptide" evidence="1">
    <location>
        <begin position="1"/>
        <end position="19"/>
    </location>
</feature>
<dbReference type="Proteomes" id="UP000295008">
    <property type="component" value="Unassembled WGS sequence"/>
</dbReference>
<reference evidence="3 4" key="1">
    <citation type="submission" date="2019-03" db="EMBL/GenBank/DDBJ databases">
        <title>Genomic Encyclopedia of Type Strains, Phase IV (KMG-IV): sequencing the most valuable type-strain genomes for metagenomic binning, comparative biology and taxonomic classification.</title>
        <authorList>
            <person name="Goeker M."/>
        </authorList>
    </citation>
    <scope>NUCLEOTIDE SEQUENCE [LARGE SCALE GENOMIC DNA]</scope>
    <source>
        <strain evidence="3 4">LX-B</strain>
    </source>
</reference>
<dbReference type="RefSeq" id="WP_132016418.1">
    <property type="nucleotide sequence ID" value="NZ_SLUN01000036.1"/>
</dbReference>
<dbReference type="Gene3D" id="6.20.240.60">
    <property type="match status" value="1"/>
</dbReference>
<keyword evidence="4" id="KW-1185">Reference proteome</keyword>
<evidence type="ECO:0000256" key="1">
    <source>
        <dbReference type="SAM" id="SignalP"/>
    </source>
</evidence>
<dbReference type="Gene3D" id="1.10.10.2520">
    <property type="entry name" value="Cell wall hydrolase SleB, domain 1"/>
    <property type="match status" value="1"/>
</dbReference>
<dbReference type="SMART" id="SM00257">
    <property type="entry name" value="LysM"/>
    <property type="match status" value="1"/>
</dbReference>
<gene>
    <name evidence="3" type="ORF">EDC14_103653</name>
</gene>
<dbReference type="InterPro" id="IPR036779">
    <property type="entry name" value="LysM_dom_sf"/>
</dbReference>
<proteinExistence type="predicted"/>
<dbReference type="PROSITE" id="PS51782">
    <property type="entry name" value="LYSM"/>
    <property type="match status" value="1"/>
</dbReference>
<evidence type="ECO:0000313" key="3">
    <source>
        <dbReference type="EMBL" id="TCL60299.1"/>
    </source>
</evidence>
<dbReference type="Pfam" id="PF07486">
    <property type="entry name" value="Hydrolase_2"/>
    <property type="match status" value="1"/>
</dbReference>
<feature type="domain" description="LysM" evidence="2">
    <location>
        <begin position="26"/>
        <end position="69"/>
    </location>
</feature>
<dbReference type="InterPro" id="IPR011105">
    <property type="entry name" value="Cell_wall_hydrolase_SleB"/>
</dbReference>
<comment type="caution">
    <text evidence="3">The sequence shown here is derived from an EMBL/GenBank/DDBJ whole genome shotgun (WGS) entry which is preliminary data.</text>
</comment>
<protein>
    <submittedName>
        <fullName evidence="3">N-acetylmuramoyl-L-alanine amidase</fullName>
    </submittedName>
</protein>
<sequence length="199" mass="21672">MKKAMLIIGATLLMLSSGAASVQAIAHHQIQGGESLYWIALRNRITVYELKQANGLKGDLIYPGERLLIPVQKSKVSPTAIDTRDLTLLARLITAEAGGEPFEGKVAVASVILNRIHDARFPDSITGNVFKPLQFESVSNGLIWAEPVADSYHAAQVALRGWDPTGGAKFFFNPAKLNGPSWVWTRTIVDRIGNHVFAI</sequence>
<feature type="chain" id="PRO_5038479683" evidence="1">
    <location>
        <begin position="20"/>
        <end position="199"/>
    </location>
</feature>
<accession>A0A4R1R4C5</accession>
<dbReference type="InterPro" id="IPR042047">
    <property type="entry name" value="SleB_dom1"/>
</dbReference>
<dbReference type="Gene3D" id="3.10.350.10">
    <property type="entry name" value="LysM domain"/>
    <property type="match status" value="1"/>
</dbReference>
<dbReference type="EMBL" id="SLUN01000036">
    <property type="protein sequence ID" value="TCL60299.1"/>
    <property type="molecule type" value="Genomic_DNA"/>
</dbReference>
<name>A0A4R1R4C5_HYDET</name>
<dbReference type="OrthoDB" id="9785345at2"/>
<evidence type="ECO:0000259" key="2">
    <source>
        <dbReference type="PROSITE" id="PS51782"/>
    </source>
</evidence>
<dbReference type="Pfam" id="PF01476">
    <property type="entry name" value="LysM"/>
    <property type="match status" value="1"/>
</dbReference>
<dbReference type="SUPFAM" id="SSF54106">
    <property type="entry name" value="LysM domain"/>
    <property type="match status" value="1"/>
</dbReference>